<keyword evidence="4 7" id="KW-0812">Transmembrane</keyword>
<organism evidence="9 10">
    <name type="scientific">Bacillus changyiensis</name>
    <dbReference type="NCBI Taxonomy" id="3004103"/>
    <lineage>
        <taxon>Bacteria</taxon>
        <taxon>Bacillati</taxon>
        <taxon>Bacillota</taxon>
        <taxon>Bacilli</taxon>
        <taxon>Bacillales</taxon>
        <taxon>Bacillaceae</taxon>
        <taxon>Bacillus</taxon>
    </lineage>
</organism>
<keyword evidence="3" id="KW-1003">Cell membrane</keyword>
<gene>
    <name evidence="9" type="ORF">PJ311_16025</name>
</gene>
<dbReference type="Proteomes" id="UP001211894">
    <property type="component" value="Unassembled WGS sequence"/>
</dbReference>
<evidence type="ECO:0000256" key="4">
    <source>
        <dbReference type="ARBA" id="ARBA00022692"/>
    </source>
</evidence>
<evidence type="ECO:0000256" key="3">
    <source>
        <dbReference type="ARBA" id="ARBA00022475"/>
    </source>
</evidence>
<dbReference type="InterPro" id="IPR023090">
    <property type="entry name" value="UPF0702_alpha/beta_dom_sf"/>
</dbReference>
<accession>A0ABT4X714</accession>
<dbReference type="Pfam" id="PF04239">
    <property type="entry name" value="DUF421"/>
    <property type="match status" value="1"/>
</dbReference>
<dbReference type="InterPro" id="IPR007353">
    <property type="entry name" value="DUF421"/>
</dbReference>
<feature type="transmembrane region" description="Helical" evidence="7">
    <location>
        <begin position="6"/>
        <end position="24"/>
    </location>
</feature>
<name>A0ABT4X714_9BACI</name>
<evidence type="ECO:0000256" key="1">
    <source>
        <dbReference type="ARBA" id="ARBA00004651"/>
    </source>
</evidence>
<keyword evidence="5 7" id="KW-1133">Transmembrane helix</keyword>
<comment type="similarity">
    <text evidence="2">Belongs to the UPF0702 family.</text>
</comment>
<dbReference type="PANTHER" id="PTHR34582:SF2">
    <property type="entry name" value="UPF0702 TRANSMEMBRANE PROTEIN YDFR"/>
    <property type="match status" value="1"/>
</dbReference>
<feature type="transmembrane region" description="Helical" evidence="7">
    <location>
        <begin position="57"/>
        <end position="75"/>
    </location>
</feature>
<evidence type="ECO:0000259" key="8">
    <source>
        <dbReference type="Pfam" id="PF04239"/>
    </source>
</evidence>
<comment type="subcellular location">
    <subcellularLocation>
        <location evidence="1">Cell membrane</location>
        <topology evidence="1">Multi-pass membrane protein</topology>
    </subcellularLocation>
</comment>
<evidence type="ECO:0000313" key="10">
    <source>
        <dbReference type="Proteomes" id="UP001211894"/>
    </source>
</evidence>
<dbReference type="RefSeq" id="WP_271341896.1">
    <property type="nucleotide sequence ID" value="NZ_JAQKAB010000012.1"/>
</dbReference>
<sequence length="191" mass="21445">MDFTFILKTLLLILTAIILLRISGRKSISQMTIATTVVMISIGTIIVQPIIETSVLKTITAATIFIIVLLSIEFLKLKFDSFESLISGKAILLIENGELQVQNLKKHRLTVDEVEMRLRTQGISKMSDVKHATLESNGQIGYELIDDAKPFTLGEYKKFLQGQLGTQDELQNNLFQEISEGHVNIPDERLK</sequence>
<evidence type="ECO:0000256" key="2">
    <source>
        <dbReference type="ARBA" id="ARBA00006448"/>
    </source>
</evidence>
<protein>
    <submittedName>
        <fullName evidence="9">DUF421 domain-containing protein</fullName>
    </submittedName>
</protein>
<evidence type="ECO:0000256" key="5">
    <source>
        <dbReference type="ARBA" id="ARBA00022989"/>
    </source>
</evidence>
<evidence type="ECO:0000313" key="9">
    <source>
        <dbReference type="EMBL" id="MDA7028082.1"/>
    </source>
</evidence>
<feature type="transmembrane region" description="Helical" evidence="7">
    <location>
        <begin position="31"/>
        <end position="51"/>
    </location>
</feature>
<reference evidence="9 10" key="1">
    <citation type="submission" date="2023-01" db="EMBL/GenBank/DDBJ databases">
        <title>Bacillus changyiensis sp. nov., isolated from a coastal deposit.</title>
        <authorList>
            <person name="Xiao G."/>
            <person name="Lai Q."/>
            <person name="Hu Z."/>
            <person name="Shao Z."/>
        </authorList>
    </citation>
    <scope>NUCLEOTIDE SEQUENCE [LARGE SCALE GENOMIC DNA]</scope>
    <source>
        <strain evidence="9 10">CLL-7-23</strain>
    </source>
</reference>
<evidence type="ECO:0000256" key="6">
    <source>
        <dbReference type="ARBA" id="ARBA00023136"/>
    </source>
</evidence>
<comment type="caution">
    <text evidence="9">The sequence shown here is derived from an EMBL/GenBank/DDBJ whole genome shotgun (WGS) entry which is preliminary data.</text>
</comment>
<keyword evidence="6 7" id="KW-0472">Membrane</keyword>
<proteinExistence type="inferred from homology"/>
<evidence type="ECO:0000256" key="7">
    <source>
        <dbReference type="SAM" id="Phobius"/>
    </source>
</evidence>
<dbReference type="PANTHER" id="PTHR34582">
    <property type="entry name" value="UPF0702 TRANSMEMBRANE PROTEIN YCAP"/>
    <property type="match status" value="1"/>
</dbReference>
<feature type="domain" description="YetF C-terminal" evidence="8">
    <location>
        <begin position="78"/>
        <end position="183"/>
    </location>
</feature>
<dbReference type="EMBL" id="JAQKAB010000012">
    <property type="protein sequence ID" value="MDA7028082.1"/>
    <property type="molecule type" value="Genomic_DNA"/>
</dbReference>
<keyword evidence="10" id="KW-1185">Reference proteome</keyword>
<dbReference type="Gene3D" id="3.30.240.20">
    <property type="entry name" value="bsu07140 like domains"/>
    <property type="match status" value="1"/>
</dbReference>